<dbReference type="AlphaFoldDB" id="A0A6A6I137"/>
<reference evidence="3" key="1">
    <citation type="journal article" date="2020" name="Stud. Mycol.">
        <title>101 Dothideomycetes genomes: a test case for predicting lifestyles and emergence of pathogens.</title>
        <authorList>
            <person name="Haridas S."/>
            <person name="Albert R."/>
            <person name="Binder M."/>
            <person name="Bloem J."/>
            <person name="Labutti K."/>
            <person name="Salamov A."/>
            <person name="Andreopoulos B."/>
            <person name="Baker S."/>
            <person name="Barry K."/>
            <person name="Bills G."/>
            <person name="Bluhm B."/>
            <person name="Cannon C."/>
            <person name="Castanera R."/>
            <person name="Culley D."/>
            <person name="Daum C."/>
            <person name="Ezra D."/>
            <person name="Gonzalez J."/>
            <person name="Henrissat B."/>
            <person name="Kuo A."/>
            <person name="Liang C."/>
            <person name="Lipzen A."/>
            <person name="Lutzoni F."/>
            <person name="Magnuson J."/>
            <person name="Mondo S."/>
            <person name="Nolan M."/>
            <person name="Ohm R."/>
            <person name="Pangilinan J."/>
            <person name="Park H.-J."/>
            <person name="Ramirez L."/>
            <person name="Alfaro M."/>
            <person name="Sun H."/>
            <person name="Tritt A."/>
            <person name="Yoshinaga Y."/>
            <person name="Zwiers L.-H."/>
            <person name="Turgeon B."/>
            <person name="Goodwin S."/>
            <person name="Spatafora J."/>
            <person name="Crous P."/>
            <person name="Grigoriev I."/>
        </authorList>
    </citation>
    <scope>NUCLEOTIDE SEQUENCE</scope>
    <source>
        <strain evidence="3">CBS 122368</strain>
    </source>
</reference>
<keyword evidence="2" id="KW-0732">Signal</keyword>
<dbReference type="GeneID" id="54587267"/>
<evidence type="ECO:0000256" key="1">
    <source>
        <dbReference type="SAM" id="MobiDB-lite"/>
    </source>
</evidence>
<gene>
    <name evidence="3" type="ORF">BU26DRAFT_569871</name>
</gene>
<feature type="chain" id="PRO_5025629378" evidence="2">
    <location>
        <begin position="17"/>
        <end position="338"/>
    </location>
</feature>
<feature type="region of interest" description="Disordered" evidence="1">
    <location>
        <begin position="316"/>
        <end position="338"/>
    </location>
</feature>
<evidence type="ECO:0000256" key="2">
    <source>
        <dbReference type="SAM" id="SignalP"/>
    </source>
</evidence>
<evidence type="ECO:0000313" key="4">
    <source>
        <dbReference type="Proteomes" id="UP000800094"/>
    </source>
</evidence>
<accession>A0A6A6I137</accession>
<dbReference type="Proteomes" id="UP000800094">
    <property type="component" value="Unassembled WGS sequence"/>
</dbReference>
<proteinExistence type="predicted"/>
<feature type="signal peptide" evidence="2">
    <location>
        <begin position="1"/>
        <end position="16"/>
    </location>
</feature>
<organism evidence="3 4">
    <name type="scientific">Trematosphaeria pertusa</name>
    <dbReference type="NCBI Taxonomy" id="390896"/>
    <lineage>
        <taxon>Eukaryota</taxon>
        <taxon>Fungi</taxon>
        <taxon>Dikarya</taxon>
        <taxon>Ascomycota</taxon>
        <taxon>Pezizomycotina</taxon>
        <taxon>Dothideomycetes</taxon>
        <taxon>Pleosporomycetidae</taxon>
        <taxon>Pleosporales</taxon>
        <taxon>Massarineae</taxon>
        <taxon>Trematosphaeriaceae</taxon>
        <taxon>Trematosphaeria</taxon>
    </lineage>
</organism>
<keyword evidence="4" id="KW-1185">Reference proteome</keyword>
<protein>
    <submittedName>
        <fullName evidence="3">Uncharacterized protein</fullName>
    </submittedName>
</protein>
<name>A0A6A6I137_9PLEO</name>
<dbReference type="OrthoDB" id="5337308at2759"/>
<dbReference type="EMBL" id="ML987204">
    <property type="protein sequence ID" value="KAF2243987.1"/>
    <property type="molecule type" value="Genomic_DNA"/>
</dbReference>
<evidence type="ECO:0000313" key="3">
    <source>
        <dbReference type="EMBL" id="KAF2243987.1"/>
    </source>
</evidence>
<dbReference type="RefSeq" id="XP_033678991.1">
    <property type="nucleotide sequence ID" value="XM_033833937.1"/>
</dbReference>
<sequence>MILFHGSLSTLVTAAAFPEPPTTNDVVAAIRKALQKLIYATNSGQASAEPDSQMDCGTQEQKRWHAPVLKGHFLLQQMEAMGTGTGAVSGKPRCISESEFVAFPDDLEKWGYSFTEWDNHYDFDVSVPLRKALEGLGVSSKTKLEGGPNRAYLWDHENEKSIRGTLYRPTRARFLMVINPRDGVILSLSSYAPWHMAQQQVPPVTVLPKLKAYSDITFLQWYGSHGSDNREAAQNIKFVFQTPIENADTKAIITQALFKAGKELRPWPGVTFSMHTDEGKALLGSPNGAGVAFMLIQHQQQLGRKTIARVTVFQDDGAKQPRPPSMVFHVTDAPTHNE</sequence>